<name>A0ABT3J341_9RHOB</name>
<evidence type="ECO:0000256" key="5">
    <source>
        <dbReference type="ARBA" id="ARBA00024042"/>
    </source>
</evidence>
<keyword evidence="2" id="KW-0285">Flavoprotein</keyword>
<protein>
    <submittedName>
        <fullName evidence="7">Alpha-hydroxy-acid oxidizing protein</fullName>
    </submittedName>
</protein>
<organism evidence="7 8">
    <name type="scientific">Defluviimonas salinarum</name>
    <dbReference type="NCBI Taxonomy" id="2992147"/>
    <lineage>
        <taxon>Bacteria</taxon>
        <taxon>Pseudomonadati</taxon>
        <taxon>Pseudomonadota</taxon>
        <taxon>Alphaproteobacteria</taxon>
        <taxon>Rhodobacterales</taxon>
        <taxon>Paracoccaceae</taxon>
        <taxon>Albidovulum</taxon>
    </lineage>
</organism>
<reference evidence="7 8" key="1">
    <citation type="submission" date="2022-10" db="EMBL/GenBank/DDBJ databases">
        <title>Defluviimonas sp. CAU 1641 isolated from mud.</title>
        <authorList>
            <person name="Kim W."/>
        </authorList>
    </citation>
    <scope>NUCLEOTIDE SEQUENCE [LARGE SCALE GENOMIC DNA]</scope>
    <source>
        <strain evidence="7 8">CAU 1641</strain>
    </source>
</reference>
<keyword evidence="8" id="KW-1185">Reference proteome</keyword>
<evidence type="ECO:0000256" key="3">
    <source>
        <dbReference type="ARBA" id="ARBA00022643"/>
    </source>
</evidence>
<evidence type="ECO:0000256" key="2">
    <source>
        <dbReference type="ARBA" id="ARBA00022630"/>
    </source>
</evidence>
<dbReference type="InterPro" id="IPR037396">
    <property type="entry name" value="FMN_HAD"/>
</dbReference>
<dbReference type="PIRSF" id="PIRSF000138">
    <property type="entry name" value="Al-hdrx_acd_dh"/>
    <property type="match status" value="1"/>
</dbReference>
<dbReference type="PANTHER" id="PTHR10578">
    <property type="entry name" value="S -2-HYDROXY-ACID OXIDASE-RELATED"/>
    <property type="match status" value="1"/>
</dbReference>
<evidence type="ECO:0000256" key="1">
    <source>
        <dbReference type="ARBA" id="ARBA00001917"/>
    </source>
</evidence>
<dbReference type="CDD" id="cd02809">
    <property type="entry name" value="alpha_hydroxyacid_oxid_FMN"/>
    <property type="match status" value="1"/>
</dbReference>
<dbReference type="InterPro" id="IPR008259">
    <property type="entry name" value="FMN_hydac_DH_AS"/>
</dbReference>
<proteinExistence type="inferred from homology"/>
<dbReference type="SUPFAM" id="SSF51395">
    <property type="entry name" value="FMN-linked oxidoreductases"/>
    <property type="match status" value="1"/>
</dbReference>
<dbReference type="Pfam" id="PF01070">
    <property type="entry name" value="FMN_dh"/>
    <property type="match status" value="1"/>
</dbReference>
<keyword evidence="4" id="KW-0560">Oxidoreductase</keyword>
<comment type="cofactor">
    <cofactor evidence="1">
        <name>FMN</name>
        <dbReference type="ChEBI" id="CHEBI:58210"/>
    </cofactor>
</comment>
<dbReference type="PROSITE" id="PS51349">
    <property type="entry name" value="FMN_HYDROXY_ACID_DH_2"/>
    <property type="match status" value="1"/>
</dbReference>
<comment type="caution">
    <text evidence="7">The sequence shown here is derived from an EMBL/GenBank/DDBJ whole genome shotgun (WGS) entry which is preliminary data.</text>
</comment>
<evidence type="ECO:0000313" key="8">
    <source>
        <dbReference type="Proteomes" id="UP001207582"/>
    </source>
</evidence>
<evidence type="ECO:0000259" key="6">
    <source>
        <dbReference type="PROSITE" id="PS51349"/>
    </source>
</evidence>
<dbReference type="PROSITE" id="PS00557">
    <property type="entry name" value="FMN_HYDROXY_ACID_DH_1"/>
    <property type="match status" value="1"/>
</dbReference>
<dbReference type="Gene3D" id="3.20.20.70">
    <property type="entry name" value="Aldolase class I"/>
    <property type="match status" value="1"/>
</dbReference>
<dbReference type="InterPro" id="IPR000262">
    <property type="entry name" value="FMN-dep_DH"/>
</dbReference>
<gene>
    <name evidence="7" type="ORF">OM960_10935</name>
</gene>
<feature type="domain" description="FMN hydroxy acid dehydrogenase" evidence="6">
    <location>
        <begin position="2"/>
        <end position="386"/>
    </location>
</feature>
<dbReference type="InterPro" id="IPR012133">
    <property type="entry name" value="Alpha-hydoxy_acid_DH_FMN"/>
</dbReference>
<dbReference type="EMBL" id="JAPDOG010000008">
    <property type="protein sequence ID" value="MCW3782106.1"/>
    <property type="molecule type" value="Genomic_DNA"/>
</dbReference>
<dbReference type="InterPro" id="IPR013785">
    <property type="entry name" value="Aldolase_TIM"/>
</dbReference>
<keyword evidence="3" id="KW-0288">FMN</keyword>
<sequence length="418" mass="45222">MSLDQRFPCIDDLARKAARRIPEFAHEYLIGGIGREATLARNRAALDAVLFDPCYLPEALANRPYMGVELLGRRYDLPFGVSPLGLSGLMWPRAVDILAKAAAKANIPFGLSHFGTTHMSDAFAIAGRNAWFQFYAARDPGIRAAMLDEIEATGFEVLIVTIDIPSATRRDRELRVGLSVPPRITPRTLWQIATHPRWALAMALTGKPEFKNLLPYIPTGLSMAEEARFLTDVIEGHVTRDILRGLRKRWKGKLVVKGIINANDAEAALDCGADAIWVSNHGGRQLDATCASVEALPKIRAAVGPQATVIADSGPRTGLDIARMIASGADFVFLGRPFVYAVAALGRKGGDHAIHILREELRGAMAQIGCAAVRDLPKYLLGDETSGQAYPPRVAPGVAPNSALKASVNCDRLAKPHS</sequence>
<evidence type="ECO:0000256" key="4">
    <source>
        <dbReference type="ARBA" id="ARBA00023002"/>
    </source>
</evidence>
<accession>A0ABT3J341</accession>
<evidence type="ECO:0000313" key="7">
    <source>
        <dbReference type="EMBL" id="MCW3782106.1"/>
    </source>
</evidence>
<dbReference type="Proteomes" id="UP001207582">
    <property type="component" value="Unassembled WGS sequence"/>
</dbReference>
<dbReference type="PANTHER" id="PTHR10578:SF107">
    <property type="entry name" value="2-HYDROXYACID OXIDASE 1"/>
    <property type="match status" value="1"/>
</dbReference>
<comment type="similarity">
    <text evidence="5">Belongs to the FMN-dependent alpha-hydroxy acid dehydrogenase family.</text>
</comment>
<dbReference type="RefSeq" id="WP_264771973.1">
    <property type="nucleotide sequence ID" value="NZ_JAPDOG010000008.1"/>
</dbReference>